<keyword evidence="2" id="KW-1185">Reference proteome</keyword>
<comment type="caution">
    <text evidence="1">The sequence shown here is derived from an EMBL/GenBank/DDBJ whole genome shotgun (WGS) entry which is preliminary data.</text>
</comment>
<evidence type="ECO:0000313" key="1">
    <source>
        <dbReference type="EMBL" id="MPC87187.1"/>
    </source>
</evidence>
<proteinExistence type="predicted"/>
<dbReference type="AlphaFoldDB" id="A0A5B7J0H9"/>
<organism evidence="1 2">
    <name type="scientific">Portunus trituberculatus</name>
    <name type="common">Swimming crab</name>
    <name type="synonym">Neptunus trituberculatus</name>
    <dbReference type="NCBI Taxonomy" id="210409"/>
    <lineage>
        <taxon>Eukaryota</taxon>
        <taxon>Metazoa</taxon>
        <taxon>Ecdysozoa</taxon>
        <taxon>Arthropoda</taxon>
        <taxon>Crustacea</taxon>
        <taxon>Multicrustacea</taxon>
        <taxon>Malacostraca</taxon>
        <taxon>Eumalacostraca</taxon>
        <taxon>Eucarida</taxon>
        <taxon>Decapoda</taxon>
        <taxon>Pleocyemata</taxon>
        <taxon>Brachyura</taxon>
        <taxon>Eubrachyura</taxon>
        <taxon>Portunoidea</taxon>
        <taxon>Portunidae</taxon>
        <taxon>Portuninae</taxon>
        <taxon>Portunus</taxon>
    </lineage>
</organism>
<protein>
    <submittedName>
        <fullName evidence="1">Uncharacterized protein</fullName>
    </submittedName>
</protein>
<evidence type="ECO:0000313" key="2">
    <source>
        <dbReference type="Proteomes" id="UP000324222"/>
    </source>
</evidence>
<gene>
    <name evidence="1" type="ORF">E2C01_082042</name>
</gene>
<reference evidence="1 2" key="1">
    <citation type="submission" date="2019-05" db="EMBL/GenBank/DDBJ databases">
        <title>Another draft genome of Portunus trituberculatus and its Hox gene families provides insights of decapod evolution.</title>
        <authorList>
            <person name="Jeong J.-H."/>
            <person name="Song I."/>
            <person name="Kim S."/>
            <person name="Choi T."/>
            <person name="Kim D."/>
            <person name="Ryu S."/>
            <person name="Kim W."/>
        </authorList>
    </citation>
    <scope>NUCLEOTIDE SEQUENCE [LARGE SCALE GENOMIC DNA]</scope>
    <source>
        <tissue evidence="1">Muscle</tissue>
    </source>
</reference>
<dbReference type="Proteomes" id="UP000324222">
    <property type="component" value="Unassembled WGS sequence"/>
</dbReference>
<sequence>MVRLRGPVTNRLLKARLGRRAEGRGSERLAVMWRKSVKTTLIMQLPRRAPTCLTAPHLLRLRRKVRHGSLKRDTLTSYVQGRGVSDGRW</sequence>
<name>A0A5B7J0H9_PORTR</name>
<dbReference type="EMBL" id="VSRR010073755">
    <property type="protein sequence ID" value="MPC87187.1"/>
    <property type="molecule type" value="Genomic_DNA"/>
</dbReference>
<accession>A0A5B7J0H9</accession>